<organism evidence="1">
    <name type="scientific">bioreactor metagenome</name>
    <dbReference type="NCBI Taxonomy" id="1076179"/>
    <lineage>
        <taxon>unclassified sequences</taxon>
        <taxon>metagenomes</taxon>
        <taxon>ecological metagenomes</taxon>
    </lineage>
</organism>
<proteinExistence type="predicted"/>
<dbReference type="AlphaFoldDB" id="A0A645FAA4"/>
<dbReference type="EMBL" id="VSSQ01057388">
    <property type="protein sequence ID" value="MPN11187.1"/>
    <property type="molecule type" value="Genomic_DNA"/>
</dbReference>
<protein>
    <submittedName>
        <fullName evidence="1">Uncharacterized protein</fullName>
    </submittedName>
</protein>
<sequence length="62" mass="6259">MHQFVHLTGEHDQCGMQQLGERGGAEVVGAQADRRGPEPVAAVGVLGDEAAGAHGAQRAIGG</sequence>
<name>A0A645FAA4_9ZZZZ</name>
<gene>
    <name evidence="1" type="ORF">SDC9_158488</name>
</gene>
<comment type="caution">
    <text evidence="1">The sequence shown here is derived from an EMBL/GenBank/DDBJ whole genome shotgun (WGS) entry which is preliminary data.</text>
</comment>
<reference evidence="1" key="1">
    <citation type="submission" date="2019-08" db="EMBL/GenBank/DDBJ databases">
        <authorList>
            <person name="Kucharzyk K."/>
            <person name="Murdoch R.W."/>
            <person name="Higgins S."/>
            <person name="Loffler F."/>
        </authorList>
    </citation>
    <scope>NUCLEOTIDE SEQUENCE</scope>
</reference>
<accession>A0A645FAA4</accession>
<evidence type="ECO:0000313" key="1">
    <source>
        <dbReference type="EMBL" id="MPN11187.1"/>
    </source>
</evidence>